<dbReference type="Gene3D" id="3.40.630.30">
    <property type="match status" value="1"/>
</dbReference>
<organism evidence="1 2">
    <name type="scientific">Bugula neritina</name>
    <name type="common">Brown bryozoan</name>
    <name type="synonym">Sertularia neritina</name>
    <dbReference type="NCBI Taxonomy" id="10212"/>
    <lineage>
        <taxon>Eukaryota</taxon>
        <taxon>Metazoa</taxon>
        <taxon>Spiralia</taxon>
        <taxon>Lophotrochozoa</taxon>
        <taxon>Bryozoa</taxon>
        <taxon>Gymnolaemata</taxon>
        <taxon>Cheilostomatida</taxon>
        <taxon>Flustrina</taxon>
        <taxon>Buguloidea</taxon>
        <taxon>Bugulidae</taxon>
        <taxon>Bugula</taxon>
    </lineage>
</organism>
<dbReference type="SUPFAM" id="SSF55729">
    <property type="entry name" value="Acyl-CoA N-acyltransferases (Nat)"/>
    <property type="match status" value="1"/>
</dbReference>
<gene>
    <name evidence="1" type="ORF">EB796_005044</name>
</gene>
<keyword evidence="2" id="KW-1185">Reference proteome</keyword>
<dbReference type="Proteomes" id="UP000593567">
    <property type="component" value="Unassembled WGS sequence"/>
</dbReference>
<dbReference type="InterPro" id="IPR016181">
    <property type="entry name" value="Acyl_CoA_acyltransferase"/>
</dbReference>
<proteinExistence type="predicted"/>
<evidence type="ECO:0000313" key="1">
    <source>
        <dbReference type="EMBL" id="KAF6036651.1"/>
    </source>
</evidence>
<dbReference type="PANTHER" id="PTHR20905:SF1">
    <property type="entry name" value="AT07410P-RELATED"/>
    <property type="match status" value="1"/>
</dbReference>
<reference evidence="1" key="1">
    <citation type="submission" date="2020-06" db="EMBL/GenBank/DDBJ databases">
        <title>Draft genome of Bugula neritina, a colonial animal packing powerful symbionts and potential medicines.</title>
        <authorList>
            <person name="Rayko M."/>
        </authorList>
    </citation>
    <scope>NUCLEOTIDE SEQUENCE [LARGE SCALE GENOMIC DNA]</scope>
    <source>
        <strain evidence="1">Kwan_BN1</strain>
    </source>
</reference>
<dbReference type="AlphaFoldDB" id="A0A7J7KFJ7"/>
<dbReference type="PANTHER" id="PTHR20905">
    <property type="entry name" value="N-ACETYLTRANSFERASE-RELATED"/>
    <property type="match status" value="1"/>
</dbReference>
<evidence type="ECO:0000313" key="2">
    <source>
        <dbReference type="Proteomes" id="UP000593567"/>
    </source>
</evidence>
<dbReference type="GO" id="GO:0008080">
    <property type="term" value="F:N-acetyltransferase activity"/>
    <property type="evidence" value="ECO:0007669"/>
    <property type="project" value="TreeGrafter"/>
</dbReference>
<sequence length="272" mass="31047">MSLRTFCRFSFLNLSHGSKPAFRLATGQLSSAAKKRNLTSTSAMNSNIKTMTMKDKSTEWRNVLTPWLDFFKYEPLNSAVEGFQSENGKQCLEGLLKDTLLFDDTPCVVAWDTDKDQAAGFIINQTFYKDPTPEQAKPPVPFANQNWDPECLPQIMEVEKTMQSLSQKYDVFTDLGVKKIFKTQVMCVSPKYMKHGVAQMMGEEGFKVALDAKYGYEAVVSECTSHYSYKASLKFGFRLAYECDFSECYSSYDKMTNKSTHQRARVMVYKIK</sequence>
<accession>A0A7J7KFJ7</accession>
<comment type="caution">
    <text evidence="1">The sequence shown here is derived from an EMBL/GenBank/DDBJ whole genome shotgun (WGS) entry which is preliminary data.</text>
</comment>
<name>A0A7J7KFJ7_BUGNE</name>
<protein>
    <submittedName>
        <fullName evidence="1">Dat</fullName>
    </submittedName>
</protein>
<dbReference type="EMBL" id="VXIV02000691">
    <property type="protein sequence ID" value="KAF6036651.1"/>
    <property type="molecule type" value="Genomic_DNA"/>
</dbReference>